<comment type="caution">
    <text evidence="1">The sequence shown here is derived from an EMBL/GenBank/DDBJ whole genome shotgun (WGS) entry which is preliminary data.</text>
</comment>
<gene>
    <name evidence="1" type="ORF">QEG23_000265</name>
</gene>
<dbReference type="Proteomes" id="UP001218208">
    <property type="component" value="Unassembled WGS sequence"/>
</dbReference>
<evidence type="ECO:0000313" key="2">
    <source>
        <dbReference type="Proteomes" id="UP001218208"/>
    </source>
</evidence>
<protein>
    <submittedName>
        <fullName evidence="1">Uncharacterized protein</fullName>
    </submittedName>
</protein>
<proteinExistence type="predicted"/>
<name>A0AAI9BYG6_STEMA</name>
<accession>A0AAI9BYG6</accession>
<evidence type="ECO:0000313" key="1">
    <source>
        <dbReference type="EMBL" id="EKT4090795.1"/>
    </source>
</evidence>
<dbReference type="AlphaFoldDB" id="A0AAI9BYG6"/>
<reference evidence="1" key="1">
    <citation type="submission" date="2022-07" db="EMBL/GenBank/DDBJ databases">
        <authorList>
            <consortium name="DAFM: The Division of Animal and Food Microbiology"/>
        </authorList>
    </citation>
    <scope>NUCLEOTIDE SEQUENCE</scope>
    <source>
        <strain evidence="1">19MO01SH01-2</strain>
    </source>
</reference>
<dbReference type="EMBL" id="ABLOJW010000001">
    <property type="protein sequence ID" value="EKT4090795.1"/>
    <property type="molecule type" value="Genomic_DNA"/>
</dbReference>
<sequence>MFAEVCLMRSECIDAVSLAIGRRLNAAEVKGIEDRISRHMRQAAVRDPQAALARSPEQRLTEAARTAAQELVHEAAKKKQRVALTILAHDRVQNHLNQFANKFDGLDRMVAFYADGRGNALSVETRAKTIERDALRQMLDTLEATNPKFFGLLENPEGVANLVRELHGQQTGDVDAAAGAKVFHTITGTLRERFNRSGGDIGQLDDWGMPHHHSQSQVATAGREAWLQTLSAEDRRKAKFRGTPPPMAFARDAWIRDVIPLLDRKRYMNEDGSRMTDVEVAEFLNHAWMSIATGGINKLEPGRGGVGGGMRANRGNESRQIHFKDGDAYLQYQQSYGERSLYEVLTGHISGVSKDIALVETFGPNPDLAFGLFRDKALQEQTLLNPSDAGRLEKRKINSENLYNLVAGRTLPVASKRLAETFDTVRNWLVSSRLGSAVITSFSDDATMYLSAHVNKLPAMRLFANELAALNPANQMEKRMALRAGLAMNTMLSSLNRFGSDSLTSTFSSKLAGATLRASGLNAITEARKRAYGVTFMHALGAVVRDHGSLKAVDAADHRILLSKGITDSDYKVWKLAQLEDWGGGNDTMLTPDSIYRIPDSALASMGDPTTLRQNAATRLLGVVLEETDMAIIEPGARERNLMMSGLQRGTWKGELARSVFLFKSFPIAMLTRHLQRGWSMPTGTGRAAYLATLIASTTVMGAMSMQISEVLTGRDPRKMTDGRFWVAAMLKGGSLGLYGDFLFSDTTRYGQGPVASLLGPVVGLFESAFGLTQGNAIKAAQGKEVDAGAEAVRFAKSNMPGANLWYSKAVLDHLIFHQLQEYFSPGYLRRMKQRSEREFGQKYWWEPGEAVPDRAPNLEATTGEG</sequence>
<organism evidence="1 2">
    <name type="scientific">Stenotrophomonas maltophilia</name>
    <name type="common">Pseudomonas maltophilia</name>
    <name type="synonym">Xanthomonas maltophilia</name>
    <dbReference type="NCBI Taxonomy" id="40324"/>
    <lineage>
        <taxon>Bacteria</taxon>
        <taxon>Pseudomonadati</taxon>
        <taxon>Pseudomonadota</taxon>
        <taxon>Gammaproteobacteria</taxon>
        <taxon>Lysobacterales</taxon>
        <taxon>Lysobacteraceae</taxon>
        <taxon>Stenotrophomonas</taxon>
        <taxon>Stenotrophomonas maltophilia group</taxon>
    </lineage>
</organism>